<evidence type="ECO:0000313" key="1">
    <source>
        <dbReference type="EMBL" id="SFQ95026.1"/>
    </source>
</evidence>
<dbReference type="STRING" id="39060.SAMN05660706_101111"/>
<evidence type="ECO:0008006" key="3">
    <source>
        <dbReference type="Google" id="ProtNLM"/>
    </source>
</evidence>
<evidence type="ECO:0000313" key="2">
    <source>
        <dbReference type="Proteomes" id="UP000199584"/>
    </source>
</evidence>
<dbReference type="InterPro" id="IPR025373">
    <property type="entry name" value="DUF4363"/>
</dbReference>
<dbReference type="RefSeq" id="WP_092481510.1">
    <property type="nucleotide sequence ID" value="NZ_FOYM01000001.1"/>
</dbReference>
<gene>
    <name evidence="1" type="ORF">SAMN05660706_101111</name>
</gene>
<accession>A0A1I6CPE4</accession>
<protein>
    <recommendedName>
        <fullName evidence="3">DUF4363 family protein</fullName>
    </recommendedName>
</protein>
<sequence>MRIYIGVAVVLALVLALGLFTLDGLKESAEKMVAGFDGLENAIDSGNWDEAGEGIGKMQNMWSGYKGWWAMVVDHQEIDNIDMALVRVSRYVSMHDRAMAAGELAVLRQMLEHIPDKERVNLKNIF</sequence>
<dbReference type="OrthoDB" id="3034917at2"/>
<dbReference type="Proteomes" id="UP000199584">
    <property type="component" value="Unassembled WGS sequence"/>
</dbReference>
<keyword evidence="2" id="KW-1185">Reference proteome</keyword>
<reference evidence="2" key="1">
    <citation type="submission" date="2016-10" db="EMBL/GenBank/DDBJ databases">
        <authorList>
            <person name="Varghese N."/>
            <person name="Submissions S."/>
        </authorList>
    </citation>
    <scope>NUCLEOTIDE SEQUENCE [LARGE SCALE GENOMIC DNA]</scope>
    <source>
        <strain evidence="2">DSM 3669</strain>
    </source>
</reference>
<dbReference type="Pfam" id="PF14276">
    <property type="entry name" value="DUF4363"/>
    <property type="match status" value="1"/>
</dbReference>
<name>A0A1I6CPE4_9FIRM</name>
<organism evidence="1 2">
    <name type="scientific">Desulfoscipio geothermicus DSM 3669</name>
    <dbReference type="NCBI Taxonomy" id="1121426"/>
    <lineage>
        <taxon>Bacteria</taxon>
        <taxon>Bacillati</taxon>
        <taxon>Bacillota</taxon>
        <taxon>Clostridia</taxon>
        <taxon>Eubacteriales</taxon>
        <taxon>Desulfallaceae</taxon>
        <taxon>Desulfoscipio</taxon>
    </lineage>
</organism>
<dbReference type="AlphaFoldDB" id="A0A1I6CPE4"/>
<dbReference type="EMBL" id="FOYM01000001">
    <property type="protein sequence ID" value="SFQ95026.1"/>
    <property type="molecule type" value="Genomic_DNA"/>
</dbReference>
<proteinExistence type="predicted"/>